<dbReference type="Proteomes" id="UP000030764">
    <property type="component" value="Unassembled WGS sequence"/>
</dbReference>
<name>A0A085MNM7_9BILA</name>
<accession>A0A085MNM7</accession>
<keyword evidence="3" id="KW-1185">Reference proteome</keyword>
<organism evidence="1 3">
    <name type="scientific">Trichuris suis</name>
    <name type="common">pig whipworm</name>
    <dbReference type="NCBI Taxonomy" id="68888"/>
    <lineage>
        <taxon>Eukaryota</taxon>
        <taxon>Metazoa</taxon>
        <taxon>Ecdysozoa</taxon>
        <taxon>Nematoda</taxon>
        <taxon>Enoplea</taxon>
        <taxon>Dorylaimia</taxon>
        <taxon>Trichinellida</taxon>
        <taxon>Trichuridae</taxon>
        <taxon>Trichuris</taxon>
    </lineage>
</organism>
<dbReference type="EMBL" id="KL367479">
    <property type="protein sequence ID" value="KFD72113.1"/>
    <property type="molecule type" value="Genomic_DNA"/>
</dbReference>
<evidence type="ECO:0000313" key="2">
    <source>
        <dbReference type="EMBL" id="KFD72113.1"/>
    </source>
</evidence>
<dbReference type="Proteomes" id="UP000030758">
    <property type="component" value="Unassembled WGS sequence"/>
</dbReference>
<reference evidence="1 3" key="1">
    <citation type="journal article" date="2014" name="Nat. Genet.">
        <title>Genome and transcriptome of the porcine whipworm Trichuris suis.</title>
        <authorList>
            <person name="Jex A.R."/>
            <person name="Nejsum P."/>
            <person name="Schwarz E.M."/>
            <person name="Hu L."/>
            <person name="Young N.D."/>
            <person name="Hall R.S."/>
            <person name="Korhonen P.K."/>
            <person name="Liao S."/>
            <person name="Thamsborg S."/>
            <person name="Xia J."/>
            <person name="Xu P."/>
            <person name="Wang S."/>
            <person name="Scheerlinck J.P."/>
            <person name="Hofmann A."/>
            <person name="Sternberg P.W."/>
            <person name="Wang J."/>
            <person name="Gasser R.B."/>
        </authorList>
    </citation>
    <scope>NUCLEOTIDE SEQUENCE [LARGE SCALE GENOMIC DNA]</scope>
    <source>
        <strain evidence="2">DCEP-RM93F</strain>
        <strain evidence="1">DCEP-RM93M</strain>
    </source>
</reference>
<gene>
    <name evidence="1" type="ORF">M513_00516</name>
    <name evidence="2" type="ORF">M514_00516</name>
</gene>
<protein>
    <submittedName>
        <fullName evidence="1">Uncharacterized protein</fullName>
    </submittedName>
</protein>
<proteinExistence type="predicted"/>
<sequence>MFGVANFSQDYRHAHSDYHTAKAQYAHSPLLYCLHRLYETSTANCAPTALPLLNVPSLCVAEIAAILQSLPLQVCRFASAKCFTLAQLVLHVPRSAFWPKVGHSKPEENWTSGLARQEVE</sequence>
<evidence type="ECO:0000313" key="3">
    <source>
        <dbReference type="Proteomes" id="UP000030764"/>
    </source>
</evidence>
<feature type="non-terminal residue" evidence="1">
    <location>
        <position position="120"/>
    </location>
</feature>
<dbReference type="AlphaFoldDB" id="A0A085MNM7"/>
<dbReference type="EMBL" id="KL363183">
    <property type="protein sequence ID" value="KFD58823.1"/>
    <property type="molecule type" value="Genomic_DNA"/>
</dbReference>
<evidence type="ECO:0000313" key="1">
    <source>
        <dbReference type="EMBL" id="KFD58823.1"/>
    </source>
</evidence>